<protein>
    <submittedName>
        <fullName evidence="1">Uncharacterized protein</fullName>
    </submittedName>
</protein>
<dbReference type="VEuPathDB" id="CryptoDB:CMU_031570"/>
<dbReference type="RefSeq" id="XP_002142365.1">
    <property type="nucleotide sequence ID" value="XM_002142329.1"/>
</dbReference>
<dbReference type="OMA" id="GKMSNIA"/>
<dbReference type="GeneID" id="6997468"/>
<reference evidence="1" key="1">
    <citation type="submission" date="2008-06" db="EMBL/GenBank/DDBJ databases">
        <authorList>
            <person name="Lorenzi H."/>
            <person name="Inman J."/>
            <person name="Miller J."/>
            <person name="Schobel S."/>
            <person name="Amedeo P."/>
            <person name="Caler E.V."/>
            <person name="da Silva J."/>
        </authorList>
    </citation>
    <scope>NUCLEOTIDE SEQUENCE [LARGE SCALE GENOMIC DNA]</scope>
    <source>
        <strain evidence="1">RN66</strain>
    </source>
</reference>
<dbReference type="Proteomes" id="UP000001460">
    <property type="component" value="Unassembled WGS sequence"/>
</dbReference>
<name>B6AIH5_CRYMR</name>
<sequence>MDENTKFMAKEKYYILLEDNDLTKDFQIYITGKMSNIAIIRNSSNMSTYEQNEWLIGYCKIIMTKLINDAYKVKLEGYQYEDTSEGSSIGYCLLLLPRDFDYKIRESHDWLKYKYMKNVIIIYVDVLDDLLKSNENLQEKRSLFEVLIRTHELPEFKYLKFIIIHQFSRFINQKYIINDNKPLVSSILYSLLENIDVYSQIKFVVID</sequence>
<proteinExistence type="predicted"/>
<evidence type="ECO:0000313" key="2">
    <source>
        <dbReference type="Proteomes" id="UP000001460"/>
    </source>
</evidence>
<gene>
    <name evidence="1" type="ORF">CMU_031570</name>
</gene>
<dbReference type="AlphaFoldDB" id="B6AIH5"/>
<accession>B6AIH5</accession>
<evidence type="ECO:0000313" key="1">
    <source>
        <dbReference type="EMBL" id="EEA08016.1"/>
    </source>
</evidence>
<dbReference type="EMBL" id="DS989736">
    <property type="protein sequence ID" value="EEA08016.1"/>
    <property type="molecule type" value="Genomic_DNA"/>
</dbReference>
<dbReference type="OrthoDB" id="337460at2759"/>
<organism evidence="1 2">
    <name type="scientific">Cryptosporidium muris (strain RN66)</name>
    <dbReference type="NCBI Taxonomy" id="441375"/>
    <lineage>
        <taxon>Eukaryota</taxon>
        <taxon>Sar</taxon>
        <taxon>Alveolata</taxon>
        <taxon>Apicomplexa</taxon>
        <taxon>Conoidasida</taxon>
        <taxon>Coccidia</taxon>
        <taxon>Eucoccidiorida</taxon>
        <taxon>Eimeriorina</taxon>
        <taxon>Cryptosporidiidae</taxon>
        <taxon>Cryptosporidium</taxon>
    </lineage>
</organism>
<keyword evidence="2" id="KW-1185">Reference proteome</keyword>